<dbReference type="EMBL" id="CAAHFG010000001">
    <property type="protein sequence ID" value="VGO12053.1"/>
    <property type="molecule type" value="Genomic_DNA"/>
</dbReference>
<keyword evidence="8" id="KW-1185">Reference proteome</keyword>
<evidence type="ECO:0000256" key="5">
    <source>
        <dbReference type="ARBA" id="ARBA00023136"/>
    </source>
</evidence>
<evidence type="ECO:0000256" key="3">
    <source>
        <dbReference type="ARBA" id="ARBA00022519"/>
    </source>
</evidence>
<keyword evidence="5" id="KW-0472">Membrane</keyword>
<sequence length="298" mass="33740">MPEANPPRQRGNRLGIWFFKTLMRISGLRGAYALLYPVCLHYAIFDRSAVRSALPYLSRRFPEMSAFRKWGMAYRLFISQGKNLIDRHALVAGAVEFDTAIEGYEQVKALSDGRQGFILLTSHVGNWQTVMDSLRKLNRTVHLLMKPEMNVAVRDAVQVDAEESRIRIISPDQQMGGVLQVMDALEQGDIVSIMGDRAYGADSVQVDFMGAKVHFPYSAFHIAAAAKCPVVVLLSSKEGVNAYSVNMAEVLWPNLQRGLDRRAQLAEWVQKYADILENYLLAHPLQYFIFHDIWMDAD</sequence>
<dbReference type="Pfam" id="PF03279">
    <property type="entry name" value="Lip_A_acyltrans"/>
    <property type="match status" value="1"/>
</dbReference>
<dbReference type="GO" id="GO:0005886">
    <property type="term" value="C:plasma membrane"/>
    <property type="evidence" value="ECO:0007669"/>
    <property type="project" value="UniProtKB-SubCell"/>
</dbReference>
<keyword evidence="4" id="KW-0808">Transferase</keyword>
<gene>
    <name evidence="7" type="ORF">PDESU_00602</name>
</gene>
<evidence type="ECO:0000313" key="8">
    <source>
        <dbReference type="Proteomes" id="UP000366872"/>
    </source>
</evidence>
<name>A0A6C2TWT1_PONDE</name>
<dbReference type="RefSeq" id="WP_168441918.1">
    <property type="nucleotide sequence ID" value="NZ_CAAHFG010000001.1"/>
</dbReference>
<accession>A0A6C2TWT1</accession>
<evidence type="ECO:0000256" key="1">
    <source>
        <dbReference type="ARBA" id="ARBA00004533"/>
    </source>
</evidence>
<organism evidence="7 8">
    <name type="scientific">Pontiella desulfatans</name>
    <dbReference type="NCBI Taxonomy" id="2750659"/>
    <lineage>
        <taxon>Bacteria</taxon>
        <taxon>Pseudomonadati</taxon>
        <taxon>Kiritimatiellota</taxon>
        <taxon>Kiritimatiellia</taxon>
        <taxon>Kiritimatiellales</taxon>
        <taxon>Pontiellaceae</taxon>
        <taxon>Pontiella</taxon>
    </lineage>
</organism>
<reference evidence="7 8" key="1">
    <citation type="submission" date="2019-04" db="EMBL/GenBank/DDBJ databases">
        <authorList>
            <person name="Van Vliet M D."/>
        </authorList>
    </citation>
    <scope>NUCLEOTIDE SEQUENCE [LARGE SCALE GENOMIC DNA]</scope>
    <source>
        <strain evidence="7 8">F1</strain>
    </source>
</reference>
<keyword evidence="2" id="KW-1003">Cell membrane</keyword>
<dbReference type="InterPro" id="IPR004960">
    <property type="entry name" value="LipA_acyltrans"/>
</dbReference>
<dbReference type="GO" id="GO:0009247">
    <property type="term" value="P:glycolipid biosynthetic process"/>
    <property type="evidence" value="ECO:0007669"/>
    <property type="project" value="UniProtKB-ARBA"/>
</dbReference>
<keyword evidence="6" id="KW-0012">Acyltransferase</keyword>
<evidence type="ECO:0008006" key="9">
    <source>
        <dbReference type="Google" id="ProtNLM"/>
    </source>
</evidence>
<comment type="subcellular location">
    <subcellularLocation>
        <location evidence="1">Cell inner membrane</location>
    </subcellularLocation>
</comment>
<dbReference type="PANTHER" id="PTHR30606:SF10">
    <property type="entry name" value="PHOSPHATIDYLINOSITOL MANNOSIDE ACYLTRANSFERASE"/>
    <property type="match status" value="1"/>
</dbReference>
<dbReference type="CDD" id="cd07984">
    <property type="entry name" value="LPLAT_LABLAT-like"/>
    <property type="match status" value="1"/>
</dbReference>
<evidence type="ECO:0000256" key="2">
    <source>
        <dbReference type="ARBA" id="ARBA00022475"/>
    </source>
</evidence>
<protein>
    <recommendedName>
        <fullName evidence="9">Phosphatidylinositol mannoside acyltransferase</fullName>
    </recommendedName>
</protein>
<dbReference type="Proteomes" id="UP000366872">
    <property type="component" value="Unassembled WGS sequence"/>
</dbReference>
<evidence type="ECO:0000256" key="4">
    <source>
        <dbReference type="ARBA" id="ARBA00022679"/>
    </source>
</evidence>
<dbReference type="GO" id="GO:0016746">
    <property type="term" value="F:acyltransferase activity"/>
    <property type="evidence" value="ECO:0007669"/>
    <property type="project" value="UniProtKB-KW"/>
</dbReference>
<evidence type="ECO:0000256" key="6">
    <source>
        <dbReference type="ARBA" id="ARBA00023315"/>
    </source>
</evidence>
<dbReference type="AlphaFoldDB" id="A0A6C2TWT1"/>
<evidence type="ECO:0000313" key="7">
    <source>
        <dbReference type="EMBL" id="VGO12053.1"/>
    </source>
</evidence>
<proteinExistence type="predicted"/>
<dbReference type="PANTHER" id="PTHR30606">
    <property type="entry name" value="LIPID A BIOSYNTHESIS LAUROYL ACYLTRANSFERASE"/>
    <property type="match status" value="1"/>
</dbReference>
<keyword evidence="3" id="KW-0997">Cell inner membrane</keyword>